<evidence type="ECO:0000313" key="1">
    <source>
        <dbReference type="EMBL" id="SSD58330.1"/>
    </source>
</evidence>
<keyword evidence="1" id="KW-0812">Transmembrane</keyword>
<reference evidence="2" key="1">
    <citation type="submission" date="2018-06" db="EMBL/GenBank/DDBJ databases">
        <authorList>
            <person name="Guldener U."/>
        </authorList>
    </citation>
    <scope>NUCLEOTIDE SEQUENCE [LARGE SCALE GENOMIC DNA]</scope>
    <source>
        <strain evidence="2">UTAD17</strain>
    </source>
</reference>
<dbReference type="AlphaFoldDB" id="A0A376B2G9"/>
<evidence type="ECO:0000313" key="2">
    <source>
        <dbReference type="Proteomes" id="UP000262825"/>
    </source>
</evidence>
<sequence>MEFPLESLKKQPILPSGHVRINNYHNFFLKRWFYHLVPLQHPFTIASLPNEKNVKLIIRRGNFPLNNDKYYYITGCFEPKIDFISKNFSNNSSLSRLFQKSPLHYNIKARRVMVVVGGSAISFGLPMLRILNFNGVNVRLLWVTRDYKDLCLLNYFKNNFNGMEIYITGDVANEQDLRIDYIDWENHGRCTDNEGEPVGRRWSAGGSADEWDANINNSVGRSPLQGFLNKKKSQGSLVSVDDENEIDFTARFEPLKKRGKKLSDELASETNNDRLDENNTFVQPNETTKLPIETVNSYNSTELSTNTQDLLSSSFRKPAIIIPPDDEGNIRSSKNFGNETKLKIPAGVRLFFGRPNLCDDDYQWCLQKECIGPSDTNECCDPNVATSTHVEDLDNVWVLAAGPVGLVDKTRRWATDHGLHYHEEKFYV</sequence>
<organism evidence="1 2">
    <name type="scientific">Saccharomycodes ludwigii</name>
    <dbReference type="NCBI Taxonomy" id="36035"/>
    <lineage>
        <taxon>Eukaryota</taxon>
        <taxon>Fungi</taxon>
        <taxon>Dikarya</taxon>
        <taxon>Ascomycota</taxon>
        <taxon>Saccharomycotina</taxon>
        <taxon>Saccharomycetes</taxon>
        <taxon>Saccharomycodales</taxon>
        <taxon>Saccharomycodaceae</taxon>
        <taxon>Saccharomycodes</taxon>
    </lineage>
</organism>
<protein>
    <submittedName>
        <fullName evidence="1">Related to Probable ferric reductase transmembrane component</fullName>
    </submittedName>
</protein>
<dbReference type="CDD" id="cd06186">
    <property type="entry name" value="NOX_Duox_like_FAD_NADP"/>
    <property type="match status" value="1"/>
</dbReference>
<dbReference type="Proteomes" id="UP000262825">
    <property type="component" value="Unassembled WGS sequence"/>
</dbReference>
<dbReference type="InterPro" id="IPR039261">
    <property type="entry name" value="FNR_nucleotide-bd"/>
</dbReference>
<dbReference type="EMBL" id="UFAJ01000006">
    <property type="protein sequence ID" value="SSD58330.1"/>
    <property type="molecule type" value="Genomic_DNA"/>
</dbReference>
<name>A0A376B2G9_9ASCO</name>
<dbReference type="SUPFAM" id="SSF52343">
    <property type="entry name" value="Ferredoxin reductase-like, C-terminal NADP-linked domain"/>
    <property type="match status" value="1"/>
</dbReference>
<dbReference type="VEuPathDB" id="FungiDB:SCODWIG_00091"/>
<proteinExistence type="predicted"/>
<accession>A0A376B2G9</accession>
<keyword evidence="1" id="KW-0472">Membrane</keyword>
<keyword evidence="2" id="KW-1185">Reference proteome</keyword>
<gene>
    <name evidence="1" type="ORF">SCODWIG_00091</name>
</gene>